<dbReference type="EMBL" id="JAYKXP010000142">
    <property type="protein sequence ID" value="KAK7022931.1"/>
    <property type="molecule type" value="Genomic_DNA"/>
</dbReference>
<protein>
    <recommendedName>
        <fullName evidence="3">Protein kinase domain-containing protein</fullName>
    </recommendedName>
</protein>
<dbReference type="AlphaFoldDB" id="A0AAW0BA55"/>
<name>A0AAW0BA55_9AGAR</name>
<organism evidence="1 2">
    <name type="scientific">Paramarasmius palmivorus</name>
    <dbReference type="NCBI Taxonomy" id="297713"/>
    <lineage>
        <taxon>Eukaryota</taxon>
        <taxon>Fungi</taxon>
        <taxon>Dikarya</taxon>
        <taxon>Basidiomycota</taxon>
        <taxon>Agaricomycotina</taxon>
        <taxon>Agaricomycetes</taxon>
        <taxon>Agaricomycetidae</taxon>
        <taxon>Agaricales</taxon>
        <taxon>Marasmiineae</taxon>
        <taxon>Marasmiaceae</taxon>
        <taxon>Paramarasmius</taxon>
    </lineage>
</organism>
<dbReference type="Proteomes" id="UP001383192">
    <property type="component" value="Unassembled WGS sequence"/>
</dbReference>
<dbReference type="Gene3D" id="1.10.510.10">
    <property type="entry name" value="Transferase(Phosphotransferase) domain 1"/>
    <property type="match status" value="1"/>
</dbReference>
<gene>
    <name evidence="1" type="ORF">VNI00_016821</name>
</gene>
<dbReference type="SUPFAM" id="SSF56112">
    <property type="entry name" value="Protein kinase-like (PK-like)"/>
    <property type="match status" value="1"/>
</dbReference>
<evidence type="ECO:0008006" key="3">
    <source>
        <dbReference type="Google" id="ProtNLM"/>
    </source>
</evidence>
<sequence>MTNDAFCDSDKVRDLKYAAFNNPLVPGLLFSLALGSPTVDPHVQAYSPRPLPLQPHAGIVSYHITHAIQEGEDYHSQVWLAKAVGLKSDACLVFKFIVASHLPQEDEIPEENYRSLEQVVANQLEPFEKLWFLQGSYLPWFYGVHEVIMPWNERGKLFVMEYIPTKFESGFRGIDLEGYVRLFKKAMNVLDTAHKVCITHGDIRLDNLLFDDAGYSNDDPHPGPRLVLIDWRNQNKDDVRGSDLMTPFFIEKDIFDLYRAFADALYDFNASNSYDLWLFSHRDFVRRLYKDADIGERLSTMRVAAPKLPDGFLDSDSD</sequence>
<keyword evidence="2" id="KW-1185">Reference proteome</keyword>
<accession>A0AAW0BA55</accession>
<proteinExistence type="predicted"/>
<reference evidence="1 2" key="1">
    <citation type="submission" date="2024-01" db="EMBL/GenBank/DDBJ databases">
        <title>A draft genome for a cacao thread blight-causing isolate of Paramarasmius palmivorus.</title>
        <authorList>
            <person name="Baruah I.K."/>
            <person name="Bukari Y."/>
            <person name="Amoako-Attah I."/>
            <person name="Meinhardt L.W."/>
            <person name="Bailey B.A."/>
            <person name="Cohen S.P."/>
        </authorList>
    </citation>
    <scope>NUCLEOTIDE SEQUENCE [LARGE SCALE GENOMIC DNA]</scope>
    <source>
        <strain evidence="1 2">GH-12</strain>
    </source>
</reference>
<evidence type="ECO:0000313" key="2">
    <source>
        <dbReference type="Proteomes" id="UP001383192"/>
    </source>
</evidence>
<comment type="caution">
    <text evidence="1">The sequence shown here is derived from an EMBL/GenBank/DDBJ whole genome shotgun (WGS) entry which is preliminary data.</text>
</comment>
<dbReference type="InterPro" id="IPR011009">
    <property type="entry name" value="Kinase-like_dom_sf"/>
</dbReference>
<evidence type="ECO:0000313" key="1">
    <source>
        <dbReference type="EMBL" id="KAK7022931.1"/>
    </source>
</evidence>